<evidence type="ECO:0000313" key="1">
    <source>
        <dbReference type="EMBL" id="OCS94652.1"/>
    </source>
</evidence>
<dbReference type="AlphaFoldDB" id="A0A1C0Z5K2"/>
<dbReference type="Proteomes" id="UP000093482">
    <property type="component" value="Unassembled WGS sequence"/>
</dbReference>
<sequence length="92" mass="11030">MNATSMWHHLHDKHRVRRRAPGIYLRRVTAGAHVFLSRVIAETKRAAIRELPVEWLINTLVIEYVKKMAFYLHLYVRIKIFFYGNHCDKAFH</sequence>
<comment type="caution">
    <text evidence="1">The sequence shown here is derived from an EMBL/GenBank/DDBJ whole genome shotgun (WGS) entry which is preliminary data.</text>
</comment>
<gene>
    <name evidence="1" type="ORF">A6K76_00330</name>
</gene>
<dbReference type="EMBL" id="MATO01000001">
    <property type="protein sequence ID" value="OCS94652.1"/>
    <property type="molecule type" value="Genomic_DNA"/>
</dbReference>
<evidence type="ECO:0000313" key="2">
    <source>
        <dbReference type="Proteomes" id="UP000093482"/>
    </source>
</evidence>
<protein>
    <submittedName>
        <fullName evidence="1">Uncharacterized protein</fullName>
    </submittedName>
</protein>
<organism evidence="1 2">
    <name type="scientific">Caryophanon latum</name>
    <dbReference type="NCBI Taxonomy" id="33977"/>
    <lineage>
        <taxon>Bacteria</taxon>
        <taxon>Bacillati</taxon>
        <taxon>Bacillota</taxon>
        <taxon>Bacilli</taxon>
        <taxon>Bacillales</taxon>
        <taxon>Caryophanaceae</taxon>
        <taxon>Caryophanon</taxon>
    </lineage>
</organism>
<name>A0A1C0Z5K2_9BACL</name>
<keyword evidence="2" id="KW-1185">Reference proteome</keyword>
<accession>A0A1C0Z5K2</accession>
<reference evidence="1 2" key="1">
    <citation type="submission" date="2016-07" db="EMBL/GenBank/DDBJ databases">
        <title>Caryophanon latum genome sequencing.</title>
        <authorList>
            <person name="Verma A."/>
            <person name="Pal Y."/>
            <person name="Krishnamurthi S."/>
        </authorList>
    </citation>
    <scope>NUCLEOTIDE SEQUENCE [LARGE SCALE GENOMIC DNA]</scope>
    <source>
        <strain evidence="1 2">DSM 14151</strain>
    </source>
</reference>
<proteinExistence type="predicted"/>